<feature type="domain" description="RNA polymerase sigma-70 region 2" evidence="5">
    <location>
        <begin position="29"/>
        <end position="93"/>
    </location>
</feature>
<evidence type="ECO:0000256" key="4">
    <source>
        <dbReference type="ARBA" id="ARBA00023163"/>
    </source>
</evidence>
<dbReference type="AlphaFoldDB" id="N6XVI6"/>
<dbReference type="Gene3D" id="1.10.10.10">
    <property type="entry name" value="Winged helix-like DNA-binding domain superfamily/Winged helix DNA-binding domain"/>
    <property type="match status" value="1"/>
</dbReference>
<evidence type="ECO:0000256" key="1">
    <source>
        <dbReference type="ARBA" id="ARBA00010641"/>
    </source>
</evidence>
<dbReference type="InterPro" id="IPR014284">
    <property type="entry name" value="RNA_pol_sigma-70_dom"/>
</dbReference>
<dbReference type="PANTHER" id="PTHR43133:SF63">
    <property type="entry name" value="RNA POLYMERASE SIGMA FACTOR FECI-RELATED"/>
    <property type="match status" value="1"/>
</dbReference>
<dbReference type="Pfam" id="PF08281">
    <property type="entry name" value="Sigma70_r4_2"/>
    <property type="match status" value="1"/>
</dbReference>
<gene>
    <name evidence="7" type="ORF">C666_14615</name>
</gene>
<dbReference type="RefSeq" id="WP_004341814.1">
    <property type="nucleotide sequence ID" value="NZ_JHYR01000003.1"/>
</dbReference>
<keyword evidence="4" id="KW-0804">Transcription</keyword>
<dbReference type="STRING" id="1123367.GCA_000621305_00536"/>
<sequence>MPGSPASLPMVLYRFPEPAVPAAPDVAALYTDHHKWLHAWLRRKLGCSHRAADLAHDTFLRLLSRDEPIAIQEPRAFLTTVAQRVLSNHWRREHLERAYLETLALQPEALAPSPEERHLILSTLIEIDALLATLPDEVRHAFLLSQLDGLNQSRIAARLGISVTTVKRHLVRAGTLCYFALDIA</sequence>
<feature type="domain" description="RNA polymerase sigma factor 70 region 4 type 2" evidence="6">
    <location>
        <begin position="126"/>
        <end position="173"/>
    </location>
</feature>
<proteinExistence type="inferred from homology"/>
<dbReference type="NCBIfam" id="NF009180">
    <property type="entry name" value="PRK12528.1"/>
    <property type="match status" value="1"/>
</dbReference>
<dbReference type="GO" id="GO:0006352">
    <property type="term" value="P:DNA-templated transcription initiation"/>
    <property type="evidence" value="ECO:0007669"/>
    <property type="project" value="InterPro"/>
</dbReference>
<dbReference type="FunFam" id="1.10.1740.10:FF:000009">
    <property type="entry name" value="RNA polymerase sigma factor"/>
    <property type="match status" value="1"/>
</dbReference>
<dbReference type="SUPFAM" id="SSF88946">
    <property type="entry name" value="Sigma2 domain of RNA polymerase sigma factors"/>
    <property type="match status" value="1"/>
</dbReference>
<evidence type="ECO:0000313" key="8">
    <source>
        <dbReference type="Proteomes" id="UP000013232"/>
    </source>
</evidence>
<dbReference type="InterPro" id="IPR036388">
    <property type="entry name" value="WH-like_DNA-bd_sf"/>
</dbReference>
<dbReference type="Gene3D" id="1.10.1740.10">
    <property type="match status" value="1"/>
</dbReference>
<dbReference type="Proteomes" id="UP000013232">
    <property type="component" value="Unassembled WGS sequence"/>
</dbReference>
<dbReference type="PANTHER" id="PTHR43133">
    <property type="entry name" value="RNA POLYMERASE ECF-TYPE SIGMA FACTO"/>
    <property type="match status" value="1"/>
</dbReference>
<dbReference type="InterPro" id="IPR039425">
    <property type="entry name" value="RNA_pol_sigma-70-like"/>
</dbReference>
<dbReference type="GO" id="GO:0016987">
    <property type="term" value="F:sigma factor activity"/>
    <property type="evidence" value="ECO:0007669"/>
    <property type="project" value="UniProtKB-KW"/>
</dbReference>
<accession>N6XVI6</accession>
<dbReference type="Pfam" id="PF04542">
    <property type="entry name" value="Sigma70_r2"/>
    <property type="match status" value="1"/>
</dbReference>
<evidence type="ECO:0000313" key="7">
    <source>
        <dbReference type="EMBL" id="ENO85791.1"/>
    </source>
</evidence>
<dbReference type="eggNOG" id="COG1595">
    <property type="taxonomic scope" value="Bacteria"/>
</dbReference>
<evidence type="ECO:0000256" key="2">
    <source>
        <dbReference type="ARBA" id="ARBA00023015"/>
    </source>
</evidence>
<dbReference type="InterPro" id="IPR007627">
    <property type="entry name" value="RNA_pol_sigma70_r2"/>
</dbReference>
<dbReference type="InterPro" id="IPR013249">
    <property type="entry name" value="RNA_pol_sigma70_r4_t2"/>
</dbReference>
<dbReference type="NCBIfam" id="TIGR02937">
    <property type="entry name" value="sigma70-ECF"/>
    <property type="match status" value="1"/>
</dbReference>
<dbReference type="InterPro" id="IPR013325">
    <property type="entry name" value="RNA_pol_sigma_r2"/>
</dbReference>
<keyword evidence="2" id="KW-0805">Transcription regulation</keyword>
<reference evidence="7 8" key="1">
    <citation type="submission" date="2012-09" db="EMBL/GenBank/DDBJ databases">
        <title>Draft Genome Sequences of 6 Strains from Genus Thauera.</title>
        <authorList>
            <person name="Liu B."/>
            <person name="Shapleigh J.P."/>
            <person name="Frostegard A.H."/>
        </authorList>
    </citation>
    <scope>NUCLEOTIDE SEQUENCE [LARGE SCALE GENOMIC DNA]</scope>
    <source>
        <strain evidence="8">47Lol / DSM 12138</strain>
    </source>
</reference>
<name>N6XVI6_THAL4</name>
<protein>
    <submittedName>
        <fullName evidence="7">ECF subfamily RNA polymerase sigma factor</fullName>
    </submittedName>
</protein>
<comment type="caution">
    <text evidence="7">The sequence shown here is derived from an EMBL/GenBank/DDBJ whole genome shotgun (WGS) entry which is preliminary data.</text>
</comment>
<dbReference type="GO" id="GO:0003677">
    <property type="term" value="F:DNA binding"/>
    <property type="evidence" value="ECO:0007669"/>
    <property type="project" value="InterPro"/>
</dbReference>
<evidence type="ECO:0000256" key="3">
    <source>
        <dbReference type="ARBA" id="ARBA00023082"/>
    </source>
</evidence>
<keyword evidence="8" id="KW-1185">Reference proteome</keyword>
<dbReference type="SUPFAM" id="SSF88659">
    <property type="entry name" value="Sigma3 and sigma4 domains of RNA polymerase sigma factors"/>
    <property type="match status" value="1"/>
</dbReference>
<evidence type="ECO:0000259" key="6">
    <source>
        <dbReference type="Pfam" id="PF08281"/>
    </source>
</evidence>
<comment type="similarity">
    <text evidence="1">Belongs to the sigma-70 factor family. ECF subfamily.</text>
</comment>
<dbReference type="InterPro" id="IPR013324">
    <property type="entry name" value="RNA_pol_sigma_r3/r4-like"/>
</dbReference>
<dbReference type="EMBL" id="AMXE01000067">
    <property type="protein sequence ID" value="ENO85791.1"/>
    <property type="molecule type" value="Genomic_DNA"/>
</dbReference>
<keyword evidence="3" id="KW-0731">Sigma factor</keyword>
<dbReference type="CDD" id="cd06171">
    <property type="entry name" value="Sigma70_r4"/>
    <property type="match status" value="1"/>
</dbReference>
<organism evidence="7 8">
    <name type="scientific">Thauera linaloolentis (strain DSM 12138 / JCM 21573 / CCUG 41526 / CIP 105981 / IAM 15112 / NBRC 102519 / 47Lol)</name>
    <dbReference type="NCBI Taxonomy" id="1123367"/>
    <lineage>
        <taxon>Bacteria</taxon>
        <taxon>Pseudomonadati</taxon>
        <taxon>Pseudomonadota</taxon>
        <taxon>Betaproteobacteria</taxon>
        <taxon>Rhodocyclales</taxon>
        <taxon>Zoogloeaceae</taxon>
        <taxon>Thauera</taxon>
    </lineage>
</organism>
<evidence type="ECO:0000259" key="5">
    <source>
        <dbReference type="Pfam" id="PF04542"/>
    </source>
</evidence>